<evidence type="ECO:0008006" key="10">
    <source>
        <dbReference type="Google" id="ProtNLM"/>
    </source>
</evidence>
<dbReference type="Gene3D" id="2.170.150.80">
    <property type="entry name" value="NAC domain"/>
    <property type="match status" value="1"/>
</dbReference>
<dbReference type="Pfam" id="PF07859">
    <property type="entry name" value="Abhydrolase_3"/>
    <property type="match status" value="1"/>
</dbReference>
<dbReference type="Pfam" id="PF02365">
    <property type="entry name" value="NAM"/>
    <property type="match status" value="1"/>
</dbReference>
<dbReference type="GO" id="GO:0003677">
    <property type="term" value="F:DNA binding"/>
    <property type="evidence" value="ECO:0007669"/>
    <property type="project" value="UniProtKB-KW"/>
</dbReference>
<sequence length="414" mass="44097">MATLPQMAATKERQEAANPTTTTRTLVESVTNWIRVYSDGSVDRLGPPEAAAFTFISTAAASACPTPRGRSTTASTPASPWTSTSRASSPSSSRSRRSTAYPPPSTPDTPRCSGSVTSRPGAATPSHILRSNAFAAPPTSHACSSSATARAASSCTTWRHAPARLGPRRSTRYASPAAAVTAAEGAQLPPMLVMVAEEDMLRDAQVEYGEAMARAGKAVETVVSHGRGIGHVFYLNWFAVESHPVAAARARELVDAVKSFPMKDTEKFICRADVYGSEPSDLAGKFAPVPRCEKGGRFFFTSCKRHKGSSTKKERTAGAGTWVRQNSKEVKNKAGVKVGETQNFRFKKDGSYTVAGDEEPVICRMYVSPRAPPDSAARQESAAFVQQQPAPQVSEPPCDKKKRDDVAEEAPAAA</sequence>
<dbReference type="EnsemblPlants" id="ONIVA11G02590.1">
    <property type="protein sequence ID" value="ONIVA11G02590.1"/>
    <property type="gene ID" value="ONIVA11G02590"/>
</dbReference>
<dbReference type="AlphaFoldDB" id="A0A0E0IY16"/>
<dbReference type="InterPro" id="IPR036093">
    <property type="entry name" value="NAC_dom_sf"/>
</dbReference>
<dbReference type="Proteomes" id="UP000006591">
    <property type="component" value="Chromosome 11"/>
</dbReference>
<evidence type="ECO:0000256" key="1">
    <source>
        <dbReference type="ARBA" id="ARBA00023015"/>
    </source>
</evidence>
<protein>
    <recommendedName>
        <fullName evidence="10">Alpha/beta hydrolase fold-3 domain-containing protein</fullName>
    </recommendedName>
</protein>
<reference evidence="8" key="1">
    <citation type="submission" date="2015-04" db="UniProtKB">
        <authorList>
            <consortium name="EnsemblPlants"/>
        </authorList>
    </citation>
    <scope>IDENTIFICATION</scope>
    <source>
        <strain evidence="8">SL10</strain>
    </source>
</reference>
<feature type="compositionally biased region" description="Low complexity" evidence="5">
    <location>
        <begin position="382"/>
        <end position="393"/>
    </location>
</feature>
<feature type="region of interest" description="Disordered" evidence="5">
    <location>
        <begin position="62"/>
        <end position="125"/>
    </location>
</feature>
<keyword evidence="4" id="KW-0539">Nucleus</keyword>
<feature type="region of interest" description="Disordered" evidence="5">
    <location>
        <begin position="154"/>
        <end position="173"/>
    </location>
</feature>
<evidence type="ECO:0000259" key="7">
    <source>
        <dbReference type="Pfam" id="PF07859"/>
    </source>
</evidence>
<feature type="region of interest" description="Disordered" evidence="5">
    <location>
        <begin position="369"/>
        <end position="414"/>
    </location>
</feature>
<evidence type="ECO:0000256" key="5">
    <source>
        <dbReference type="SAM" id="MobiDB-lite"/>
    </source>
</evidence>
<evidence type="ECO:0000259" key="6">
    <source>
        <dbReference type="Pfam" id="PF02365"/>
    </source>
</evidence>
<dbReference type="SUPFAM" id="SSF53474">
    <property type="entry name" value="alpha/beta-Hydrolases"/>
    <property type="match status" value="1"/>
</dbReference>
<feature type="compositionally biased region" description="Low complexity" evidence="5">
    <location>
        <begin position="70"/>
        <end position="93"/>
    </location>
</feature>
<dbReference type="InterPro" id="IPR029058">
    <property type="entry name" value="AB_hydrolase_fold"/>
</dbReference>
<proteinExistence type="predicted"/>
<dbReference type="OMA" id="RRSTAYP"/>
<evidence type="ECO:0000256" key="4">
    <source>
        <dbReference type="ARBA" id="ARBA00023242"/>
    </source>
</evidence>
<dbReference type="HOGENOM" id="CLU_034041_0_0_1"/>
<feature type="region of interest" description="Disordered" evidence="5">
    <location>
        <begin position="1"/>
        <end position="24"/>
    </location>
</feature>
<dbReference type="InterPro" id="IPR013094">
    <property type="entry name" value="AB_hydrolase_3"/>
</dbReference>
<keyword evidence="9" id="KW-1185">Reference proteome</keyword>
<organism evidence="8">
    <name type="scientific">Oryza nivara</name>
    <name type="common">Indian wild rice</name>
    <name type="synonym">Oryza sativa f. spontanea</name>
    <dbReference type="NCBI Taxonomy" id="4536"/>
    <lineage>
        <taxon>Eukaryota</taxon>
        <taxon>Viridiplantae</taxon>
        <taxon>Streptophyta</taxon>
        <taxon>Embryophyta</taxon>
        <taxon>Tracheophyta</taxon>
        <taxon>Spermatophyta</taxon>
        <taxon>Magnoliopsida</taxon>
        <taxon>Liliopsida</taxon>
        <taxon>Poales</taxon>
        <taxon>Poaceae</taxon>
        <taxon>BOP clade</taxon>
        <taxon>Oryzoideae</taxon>
        <taxon>Oryzeae</taxon>
        <taxon>Oryzinae</taxon>
        <taxon>Oryza</taxon>
    </lineage>
</organism>
<accession>A0A0E0IY16</accession>
<feature type="domain" description="Alpha/beta hydrolase fold-3" evidence="7">
    <location>
        <begin position="147"/>
        <end position="234"/>
    </location>
</feature>
<dbReference type="STRING" id="4536.A0A0E0IY16"/>
<feature type="domain" description="NAC" evidence="6">
    <location>
        <begin position="265"/>
        <end position="349"/>
    </location>
</feature>
<dbReference type="GO" id="GO:0006355">
    <property type="term" value="P:regulation of DNA-templated transcription"/>
    <property type="evidence" value="ECO:0007669"/>
    <property type="project" value="InterPro"/>
</dbReference>
<dbReference type="Gramene" id="ONIVA11G02590.1">
    <property type="protein sequence ID" value="ONIVA11G02590.1"/>
    <property type="gene ID" value="ONIVA11G02590"/>
</dbReference>
<evidence type="ECO:0000256" key="3">
    <source>
        <dbReference type="ARBA" id="ARBA00023163"/>
    </source>
</evidence>
<dbReference type="InterPro" id="IPR003441">
    <property type="entry name" value="NAC-dom"/>
</dbReference>
<dbReference type="Gene3D" id="3.40.50.1820">
    <property type="entry name" value="alpha/beta hydrolase"/>
    <property type="match status" value="1"/>
</dbReference>
<evidence type="ECO:0000256" key="2">
    <source>
        <dbReference type="ARBA" id="ARBA00023125"/>
    </source>
</evidence>
<name>A0A0E0IY16_ORYNI</name>
<evidence type="ECO:0000313" key="9">
    <source>
        <dbReference type="Proteomes" id="UP000006591"/>
    </source>
</evidence>
<dbReference type="GO" id="GO:0016787">
    <property type="term" value="F:hydrolase activity"/>
    <property type="evidence" value="ECO:0007669"/>
    <property type="project" value="InterPro"/>
</dbReference>
<keyword evidence="2" id="KW-0238">DNA-binding</keyword>
<keyword evidence="1" id="KW-0805">Transcription regulation</keyword>
<evidence type="ECO:0000313" key="8">
    <source>
        <dbReference type="EnsemblPlants" id="ONIVA11G02590.1"/>
    </source>
</evidence>
<reference evidence="8" key="2">
    <citation type="submission" date="2018-04" db="EMBL/GenBank/DDBJ databases">
        <title>OnivRS2 (Oryza nivara Reference Sequence Version 2).</title>
        <authorList>
            <person name="Zhang J."/>
            <person name="Kudrna D."/>
            <person name="Lee S."/>
            <person name="Talag J."/>
            <person name="Rajasekar S."/>
            <person name="Welchert J."/>
            <person name="Hsing Y.-I."/>
            <person name="Wing R.A."/>
        </authorList>
    </citation>
    <scope>NUCLEOTIDE SEQUENCE [LARGE SCALE GENOMIC DNA]</scope>
    <source>
        <strain evidence="8">SL10</strain>
    </source>
</reference>
<dbReference type="eggNOG" id="ENOG502RRP6">
    <property type="taxonomic scope" value="Eukaryota"/>
</dbReference>
<dbReference type="SUPFAM" id="SSF101941">
    <property type="entry name" value="NAC domain"/>
    <property type="match status" value="1"/>
</dbReference>
<keyword evidence="3" id="KW-0804">Transcription</keyword>